<organism evidence="2 3">
    <name type="scientific">Lophium mytilinum</name>
    <dbReference type="NCBI Taxonomy" id="390894"/>
    <lineage>
        <taxon>Eukaryota</taxon>
        <taxon>Fungi</taxon>
        <taxon>Dikarya</taxon>
        <taxon>Ascomycota</taxon>
        <taxon>Pezizomycotina</taxon>
        <taxon>Dothideomycetes</taxon>
        <taxon>Pleosporomycetidae</taxon>
        <taxon>Mytilinidiales</taxon>
        <taxon>Mytilinidiaceae</taxon>
        <taxon>Lophium</taxon>
    </lineage>
</organism>
<dbReference type="OrthoDB" id="3956788at2759"/>
<feature type="compositionally biased region" description="Basic and acidic residues" evidence="1">
    <location>
        <begin position="1"/>
        <end position="18"/>
    </location>
</feature>
<dbReference type="Proteomes" id="UP000799750">
    <property type="component" value="Unassembled WGS sequence"/>
</dbReference>
<feature type="compositionally biased region" description="Polar residues" evidence="1">
    <location>
        <begin position="62"/>
        <end position="96"/>
    </location>
</feature>
<protein>
    <submittedName>
        <fullName evidence="2">Uncharacterized protein</fullName>
    </submittedName>
</protein>
<reference evidence="2" key="1">
    <citation type="journal article" date="2020" name="Stud. Mycol.">
        <title>101 Dothideomycetes genomes: a test case for predicting lifestyles and emergence of pathogens.</title>
        <authorList>
            <person name="Haridas S."/>
            <person name="Albert R."/>
            <person name="Binder M."/>
            <person name="Bloem J."/>
            <person name="Labutti K."/>
            <person name="Salamov A."/>
            <person name="Andreopoulos B."/>
            <person name="Baker S."/>
            <person name="Barry K."/>
            <person name="Bills G."/>
            <person name="Bluhm B."/>
            <person name="Cannon C."/>
            <person name="Castanera R."/>
            <person name="Culley D."/>
            <person name="Daum C."/>
            <person name="Ezra D."/>
            <person name="Gonzalez J."/>
            <person name="Henrissat B."/>
            <person name="Kuo A."/>
            <person name="Liang C."/>
            <person name="Lipzen A."/>
            <person name="Lutzoni F."/>
            <person name="Magnuson J."/>
            <person name="Mondo S."/>
            <person name="Nolan M."/>
            <person name="Ohm R."/>
            <person name="Pangilinan J."/>
            <person name="Park H.-J."/>
            <person name="Ramirez L."/>
            <person name="Alfaro M."/>
            <person name="Sun H."/>
            <person name="Tritt A."/>
            <person name="Yoshinaga Y."/>
            <person name="Zwiers L.-H."/>
            <person name="Turgeon B."/>
            <person name="Goodwin S."/>
            <person name="Spatafora J."/>
            <person name="Crous P."/>
            <person name="Grigoriev I."/>
        </authorList>
    </citation>
    <scope>NUCLEOTIDE SEQUENCE</scope>
    <source>
        <strain evidence="2">CBS 269.34</strain>
    </source>
</reference>
<dbReference type="AlphaFoldDB" id="A0A6A6QM88"/>
<evidence type="ECO:0000256" key="1">
    <source>
        <dbReference type="SAM" id="MobiDB-lite"/>
    </source>
</evidence>
<evidence type="ECO:0000313" key="3">
    <source>
        <dbReference type="Proteomes" id="UP000799750"/>
    </source>
</evidence>
<feature type="compositionally biased region" description="Basic and acidic residues" evidence="1">
    <location>
        <begin position="108"/>
        <end position="118"/>
    </location>
</feature>
<keyword evidence="3" id="KW-1185">Reference proteome</keyword>
<name>A0A6A6QM88_9PEZI</name>
<proteinExistence type="predicted"/>
<evidence type="ECO:0000313" key="2">
    <source>
        <dbReference type="EMBL" id="KAF2493229.1"/>
    </source>
</evidence>
<feature type="region of interest" description="Disordered" evidence="1">
    <location>
        <begin position="1"/>
        <end position="147"/>
    </location>
</feature>
<accession>A0A6A6QM88</accession>
<feature type="compositionally biased region" description="Low complexity" evidence="1">
    <location>
        <begin position="124"/>
        <end position="147"/>
    </location>
</feature>
<dbReference type="EMBL" id="MU004192">
    <property type="protein sequence ID" value="KAF2493229.1"/>
    <property type="molecule type" value="Genomic_DNA"/>
</dbReference>
<gene>
    <name evidence="2" type="ORF">BU16DRAFT_74219</name>
</gene>
<sequence length="147" mass="15494">MGRPEGADHAETSARESIEGGVPGIPRDEDRLTIYLRTHTSEVDVSEIRTQAMASESCWPRRSTSPTHQTGGEAPQRQSSVHGEADSGSNPRSVVSESEGHTNGYHSPGDHDSAHDSAHAGSWSGNNDNGEGLEGGSSNDSNTDGEE</sequence>